<dbReference type="SMART" id="SM00487">
    <property type="entry name" value="DEXDc"/>
    <property type="match status" value="1"/>
</dbReference>
<dbReference type="Pfam" id="PF18119">
    <property type="entry name" value="RIG-I_C"/>
    <property type="match status" value="1"/>
</dbReference>
<dbReference type="PROSITE" id="PS51194">
    <property type="entry name" value="HELICASE_CTER"/>
    <property type="match status" value="1"/>
</dbReference>
<dbReference type="GO" id="GO:0045087">
    <property type="term" value="P:innate immune response"/>
    <property type="evidence" value="ECO:0007669"/>
    <property type="project" value="UniProtKB-KW"/>
</dbReference>
<dbReference type="GO" id="GO:0005737">
    <property type="term" value="C:cytoplasm"/>
    <property type="evidence" value="ECO:0007669"/>
    <property type="project" value="UniProtKB-SubCell"/>
</dbReference>
<dbReference type="GO" id="GO:0003723">
    <property type="term" value="F:RNA binding"/>
    <property type="evidence" value="ECO:0007669"/>
    <property type="project" value="UniProtKB-KW"/>
</dbReference>
<comment type="caution">
    <text evidence="20">The sequence shown here is derived from an EMBL/GenBank/DDBJ whole genome shotgun (WGS) entry which is preliminary data.</text>
</comment>
<evidence type="ECO:0000256" key="5">
    <source>
        <dbReference type="ARBA" id="ARBA00022588"/>
    </source>
</evidence>
<dbReference type="InterPro" id="IPR038557">
    <property type="entry name" value="RLR_C_sf"/>
</dbReference>
<evidence type="ECO:0000256" key="2">
    <source>
        <dbReference type="ARBA" id="ARBA00006866"/>
    </source>
</evidence>
<evidence type="ECO:0000256" key="12">
    <source>
        <dbReference type="ARBA" id="ARBA00022859"/>
    </source>
</evidence>
<feature type="domain" description="Helicase C-terminal" evidence="18">
    <location>
        <begin position="762"/>
        <end position="921"/>
    </location>
</feature>
<dbReference type="Proteomes" id="UP001497497">
    <property type="component" value="Unassembled WGS sequence"/>
</dbReference>
<evidence type="ECO:0000256" key="11">
    <source>
        <dbReference type="ARBA" id="ARBA00022840"/>
    </source>
</evidence>
<dbReference type="GO" id="GO:0046872">
    <property type="term" value="F:metal ion binding"/>
    <property type="evidence" value="ECO:0007669"/>
    <property type="project" value="UniProtKB-KW"/>
</dbReference>
<dbReference type="AlphaFoldDB" id="A0AAV2I2E7"/>
<feature type="region of interest" description="Disordered" evidence="16">
    <location>
        <begin position="1090"/>
        <end position="1150"/>
    </location>
</feature>
<dbReference type="SMART" id="SM00490">
    <property type="entry name" value="HELICc"/>
    <property type="match status" value="1"/>
</dbReference>
<evidence type="ECO:0000259" key="19">
    <source>
        <dbReference type="PROSITE" id="PS51789"/>
    </source>
</evidence>
<dbReference type="InterPro" id="IPR014001">
    <property type="entry name" value="Helicase_ATP-bd"/>
</dbReference>
<evidence type="ECO:0000256" key="13">
    <source>
        <dbReference type="ARBA" id="ARBA00022884"/>
    </source>
</evidence>
<keyword evidence="5" id="KW-0399">Innate immunity</keyword>
<dbReference type="InterPro" id="IPR051363">
    <property type="entry name" value="RLR_Helicase"/>
</dbReference>
<feature type="domain" description="Helicase ATP-binding" evidence="17">
    <location>
        <begin position="387"/>
        <end position="570"/>
    </location>
</feature>
<feature type="compositionally biased region" description="Acidic residues" evidence="16">
    <location>
        <begin position="1093"/>
        <end position="1107"/>
    </location>
</feature>
<evidence type="ECO:0000256" key="1">
    <source>
        <dbReference type="ARBA" id="ARBA00004496"/>
    </source>
</evidence>
<keyword evidence="21" id="KW-1185">Reference proteome</keyword>
<dbReference type="Gene3D" id="3.40.50.300">
    <property type="entry name" value="P-loop containing nucleotide triphosphate hydrolases"/>
    <property type="match status" value="2"/>
</dbReference>
<dbReference type="InterPro" id="IPR041204">
    <property type="entry name" value="RIG-I-like_C"/>
</dbReference>
<dbReference type="GO" id="GO:0003724">
    <property type="term" value="F:RNA helicase activity"/>
    <property type="evidence" value="ECO:0007669"/>
    <property type="project" value="UniProtKB-EC"/>
</dbReference>
<dbReference type="GO" id="GO:0051607">
    <property type="term" value="P:defense response to virus"/>
    <property type="evidence" value="ECO:0007669"/>
    <property type="project" value="UniProtKB-KW"/>
</dbReference>
<dbReference type="Pfam" id="PF00270">
    <property type="entry name" value="DEAD"/>
    <property type="match status" value="1"/>
</dbReference>
<dbReference type="EMBL" id="CAXITT010000401">
    <property type="protein sequence ID" value="CAL1540807.1"/>
    <property type="molecule type" value="Genomic_DNA"/>
</dbReference>
<protein>
    <recommendedName>
        <fullName evidence="3">RNA helicase</fullName>
        <ecNumber evidence="3">3.6.4.13</ecNumber>
    </recommendedName>
</protein>
<evidence type="ECO:0000256" key="15">
    <source>
        <dbReference type="ARBA" id="ARBA00049390"/>
    </source>
</evidence>
<comment type="subcellular location">
    <subcellularLocation>
        <location evidence="1">Cytoplasm</location>
    </subcellularLocation>
</comment>
<dbReference type="InterPro" id="IPR011545">
    <property type="entry name" value="DEAD/DEAH_box_helicase_dom"/>
</dbReference>
<dbReference type="Gene3D" id="1.20.1320.30">
    <property type="match status" value="1"/>
</dbReference>
<dbReference type="Pfam" id="PF11648">
    <property type="entry name" value="RIG-I_C-RD"/>
    <property type="match status" value="1"/>
</dbReference>
<organism evidence="20 21">
    <name type="scientific">Lymnaea stagnalis</name>
    <name type="common">Great pond snail</name>
    <name type="synonym">Helix stagnalis</name>
    <dbReference type="NCBI Taxonomy" id="6523"/>
    <lineage>
        <taxon>Eukaryota</taxon>
        <taxon>Metazoa</taxon>
        <taxon>Spiralia</taxon>
        <taxon>Lophotrochozoa</taxon>
        <taxon>Mollusca</taxon>
        <taxon>Gastropoda</taxon>
        <taxon>Heterobranchia</taxon>
        <taxon>Euthyneura</taxon>
        <taxon>Panpulmonata</taxon>
        <taxon>Hygrophila</taxon>
        <taxon>Lymnaeoidea</taxon>
        <taxon>Lymnaeidae</taxon>
        <taxon>Lymnaea</taxon>
    </lineage>
</organism>
<keyword evidence="8" id="KW-0378">Hydrolase</keyword>
<accession>A0AAV2I2E7</accession>
<evidence type="ECO:0000256" key="4">
    <source>
        <dbReference type="ARBA" id="ARBA00022490"/>
    </source>
</evidence>
<dbReference type="EC" id="3.6.4.13" evidence="3"/>
<name>A0AAV2I2E7_LYMST</name>
<dbReference type="GO" id="GO:0016787">
    <property type="term" value="F:hydrolase activity"/>
    <property type="evidence" value="ECO:0007669"/>
    <property type="project" value="UniProtKB-KW"/>
</dbReference>
<evidence type="ECO:0000256" key="16">
    <source>
        <dbReference type="SAM" id="MobiDB-lite"/>
    </source>
</evidence>
<dbReference type="InterPro" id="IPR027417">
    <property type="entry name" value="P-loop_NTPase"/>
</dbReference>
<dbReference type="PANTHER" id="PTHR14074:SF16">
    <property type="entry name" value="ANTIVIRAL INNATE IMMUNE RESPONSE RECEPTOR RIG-I"/>
    <property type="match status" value="1"/>
</dbReference>
<feature type="compositionally biased region" description="Basic and acidic residues" evidence="16">
    <location>
        <begin position="261"/>
        <end position="274"/>
    </location>
</feature>
<keyword evidence="11" id="KW-0067">ATP-binding</keyword>
<evidence type="ECO:0000256" key="14">
    <source>
        <dbReference type="ARBA" id="ARBA00023118"/>
    </source>
</evidence>
<evidence type="ECO:0000256" key="9">
    <source>
        <dbReference type="ARBA" id="ARBA00022806"/>
    </source>
</evidence>
<keyword evidence="13" id="KW-0694">RNA-binding</keyword>
<evidence type="ECO:0000313" key="20">
    <source>
        <dbReference type="EMBL" id="CAL1540807.1"/>
    </source>
</evidence>
<evidence type="ECO:0000256" key="8">
    <source>
        <dbReference type="ARBA" id="ARBA00022801"/>
    </source>
</evidence>
<dbReference type="InterPro" id="IPR021673">
    <property type="entry name" value="RLR_CTR"/>
</dbReference>
<dbReference type="SUPFAM" id="SSF52540">
    <property type="entry name" value="P-loop containing nucleoside triphosphate hydrolases"/>
    <property type="match status" value="1"/>
</dbReference>
<evidence type="ECO:0000256" key="7">
    <source>
        <dbReference type="ARBA" id="ARBA00022741"/>
    </source>
</evidence>
<feature type="region of interest" description="Disordered" evidence="16">
    <location>
        <begin position="338"/>
        <end position="363"/>
    </location>
</feature>
<dbReference type="Pfam" id="PF00271">
    <property type="entry name" value="Helicase_C"/>
    <property type="match status" value="1"/>
</dbReference>
<comment type="similarity">
    <text evidence="2">Belongs to the helicase family. RLR subfamily.</text>
</comment>
<dbReference type="Gene3D" id="2.170.150.30">
    <property type="entry name" value="RIG-I-like receptor, C-terminal regulatory domain"/>
    <property type="match status" value="1"/>
</dbReference>
<proteinExistence type="inferred from homology"/>
<evidence type="ECO:0000313" key="21">
    <source>
        <dbReference type="Proteomes" id="UP001497497"/>
    </source>
</evidence>
<keyword evidence="6" id="KW-0479">Metal-binding</keyword>
<keyword evidence="14" id="KW-0051">Antiviral defense</keyword>
<evidence type="ECO:0000256" key="6">
    <source>
        <dbReference type="ARBA" id="ARBA00022723"/>
    </source>
</evidence>
<keyword evidence="12" id="KW-0391">Immunity</keyword>
<gene>
    <name evidence="20" type="ORF">GSLYS_00014456001</name>
</gene>
<evidence type="ECO:0000259" key="17">
    <source>
        <dbReference type="PROSITE" id="PS51192"/>
    </source>
</evidence>
<dbReference type="PANTHER" id="PTHR14074">
    <property type="entry name" value="HELICASE WITH DEATH DOMAIN-RELATED"/>
    <property type="match status" value="1"/>
</dbReference>
<keyword evidence="10" id="KW-0862">Zinc</keyword>
<keyword evidence="7" id="KW-0547">Nucleotide-binding</keyword>
<dbReference type="PROSITE" id="PS51789">
    <property type="entry name" value="RLR_CTR"/>
    <property type="match status" value="1"/>
</dbReference>
<keyword evidence="4" id="KW-0963">Cytoplasm</keyword>
<dbReference type="PROSITE" id="PS51192">
    <property type="entry name" value="HELICASE_ATP_BIND_1"/>
    <property type="match status" value="1"/>
</dbReference>
<feature type="region of interest" description="Disordered" evidence="16">
    <location>
        <begin position="261"/>
        <end position="283"/>
    </location>
</feature>
<feature type="region of interest" description="Disordered" evidence="16">
    <location>
        <begin position="200"/>
        <end position="233"/>
    </location>
</feature>
<dbReference type="InterPro" id="IPR001650">
    <property type="entry name" value="Helicase_C-like"/>
</dbReference>
<evidence type="ECO:0000256" key="3">
    <source>
        <dbReference type="ARBA" id="ARBA00012552"/>
    </source>
</evidence>
<dbReference type="GO" id="GO:0005524">
    <property type="term" value="F:ATP binding"/>
    <property type="evidence" value="ECO:0007669"/>
    <property type="project" value="UniProtKB-KW"/>
</dbReference>
<feature type="domain" description="RLR CTR" evidence="19">
    <location>
        <begin position="945"/>
        <end position="1080"/>
    </location>
</feature>
<comment type="catalytic activity">
    <reaction evidence="15">
        <text>ATP + H2O = ADP + phosphate + H(+)</text>
        <dbReference type="Rhea" id="RHEA:13065"/>
        <dbReference type="ChEBI" id="CHEBI:15377"/>
        <dbReference type="ChEBI" id="CHEBI:15378"/>
        <dbReference type="ChEBI" id="CHEBI:30616"/>
        <dbReference type="ChEBI" id="CHEBI:43474"/>
        <dbReference type="ChEBI" id="CHEBI:456216"/>
        <dbReference type="EC" id="3.6.4.13"/>
    </reaction>
    <physiologicalReaction direction="left-to-right" evidence="15">
        <dbReference type="Rhea" id="RHEA:13066"/>
    </physiologicalReaction>
</comment>
<keyword evidence="9" id="KW-0347">Helicase</keyword>
<reference evidence="20 21" key="1">
    <citation type="submission" date="2024-04" db="EMBL/GenBank/DDBJ databases">
        <authorList>
            <consortium name="Genoscope - CEA"/>
            <person name="William W."/>
        </authorList>
    </citation>
    <scope>NUCLEOTIDE SEQUENCE [LARGE SCALE GENOMIC DNA]</scope>
</reference>
<sequence length="1194" mass="135181">MSEMDQNSPEDMAAITECIKQTLIKYLQPAAIKQKFISLGHTQVSHVVTALKERQESAEDLLTWILESDENNELISAFVEALRDIGKESKNSSVFIQATVSGPAGTDLFVNEYLPYLIGMIDGSLIRKLTTDDLHNIFDHMAAHKLVLERDRKRCKSRRDNFEFCYEMFRSVKDRNPDWPFVFLNAVSLRRPSLLQLSINNGIPPSEDGDSKNNNQTDLEIRNVPSDAKQRKVQTKVFESTLSEEVKEPEAEGAAVKYDEPLIPKPPIESEAHTPRGFSSPPSIMSDVSVLSIELSTDYIKTRNSSGNKRDITNKELKESNVYKEMIVNKFIDQDIIKDESNQKTNGGETESSSEDMSDGEAEDVDKIRQLTEAPPLELREYQKELAEIALQGLNTIICAPTGSGKTRVATHIILEHLKKRREGTVAKKKTIAFLARTVPLTVQQGKVLRKAFNKDYKITHIIGSTNESLNLKLILNKFDVIVMTPMILVNHLESKTLRLRHFSLLIFDECHHTRKDEPYNRLMFFYLKAKYKGNPFTKANLPQIIGMSASIGIEKARTVKEATESILKICGNLDAPNLSTVIKNESELRELVPVPEEKDIQLKEREEDDSLNKVIEIMNKMEDHIKHAGQAIGHPETKKKTENIPRNKKSQEYGQWAVDLKNAAKSVPIIDKSRETNSPVRTLMIATDYLWAYSVAIETHDLVELKDVMVYLRKRFEKYRNKDGEPNEEKTFYGYFEDLEQVVKRRHSDENPNLIILAETLVDNLVKKGKESRGIIFVKTRALAEALASWLNRCGFSLLEKLNAHIFTGTNAKEEEGGMSSVKQEEVIKRFRSGDIKVLVATSVAEEGLDIPDCNLVIKYNHVGNEITTVQTKGRSRKHGGVSILLAMDDVLRREYVNREKAKVMKKAFKKINEMDLKEKQEFIDNYQKEIMQTAEIEEALAANRRQKLRDVDFSMVCPLCRKVCIEKRNIRTIFDKFRVSIDRNLLNGKILKCVPMKQRYVDELEMVGPVFCRGQPKLGTTCGHKLGQMIKYGGVPYFAMRLESFGFYKNSTDNLDCFKKWKDVPYITQKLTHEDIVEYIKETQGAIQIGGDDDDDQGSSDDEETQIQKVKRTSLPLTGDTAPGDEANSVTLDDVRQNSGQPHPGITGSLARKVESELGKAPTLNANSIISELNISEQSSISIAMSETSGES</sequence>
<feature type="compositionally biased region" description="Acidic residues" evidence="16">
    <location>
        <begin position="352"/>
        <end position="363"/>
    </location>
</feature>
<evidence type="ECO:0000256" key="10">
    <source>
        <dbReference type="ARBA" id="ARBA00022833"/>
    </source>
</evidence>
<evidence type="ECO:0000259" key="18">
    <source>
        <dbReference type="PROSITE" id="PS51194"/>
    </source>
</evidence>